<feature type="chain" id="PRO_5003034029" evidence="1">
    <location>
        <begin position="27"/>
        <end position="222"/>
    </location>
</feature>
<dbReference type="HOGENOM" id="CLU_1243973_0_0_11"/>
<feature type="signal peptide" evidence="1">
    <location>
        <begin position="1"/>
        <end position="26"/>
    </location>
</feature>
<dbReference type="AlphaFoldDB" id="D2PTE5"/>
<dbReference type="OrthoDB" id="3821490at2"/>
<sequence length="222" mass="22919">MRRRSNRIQLLTTGVAAAAVAGVAIAATAFTGGTGGTAAADTQVAAAGSAAAVAAAPSKKESKATKYTFQNKRPAVGTLAPGQQVKLGHHLSFTTRGTRWAVISRVPGEPQYEPFGWRRTVGNTNLGDGRALGLQSVGPVHSSVFRNERVSTVVYTLGGKAWYAKVYRLAGIPGWVQSSVVMSGAKQPRPDAKGPGVSVFAYDAGGRLLGRFGNAVGDPLNG</sequence>
<evidence type="ECO:0000313" key="3">
    <source>
        <dbReference type="Proteomes" id="UP000007967"/>
    </source>
</evidence>
<dbReference type="KEGG" id="kfl:Kfla_0337"/>
<proteinExistence type="predicted"/>
<name>D2PTE5_KRIFD</name>
<dbReference type="EMBL" id="CP001736">
    <property type="protein sequence ID" value="ADB29461.1"/>
    <property type="molecule type" value="Genomic_DNA"/>
</dbReference>
<reference evidence="3" key="1">
    <citation type="submission" date="2009-09" db="EMBL/GenBank/DDBJ databases">
        <title>The complete genome of Kribbella flavida DSM 17836.</title>
        <authorList>
            <consortium name="US DOE Joint Genome Institute (JGI-PGF)"/>
            <person name="Lucas S."/>
            <person name="Copeland A."/>
            <person name="Lapidus A."/>
            <person name="Glavina del Rio T."/>
            <person name="Dalin E."/>
            <person name="Tice H."/>
            <person name="Bruce D."/>
            <person name="Goodwin L."/>
            <person name="Pitluck S."/>
            <person name="Kyrpides N."/>
            <person name="Mavromatis K."/>
            <person name="Ivanova N."/>
            <person name="Saunders E."/>
            <person name="Brettin T."/>
            <person name="Detter J.C."/>
            <person name="Han C."/>
            <person name="Larimer F."/>
            <person name="Land M."/>
            <person name="Hauser L."/>
            <person name="Markowitz V."/>
            <person name="Cheng J.-F."/>
            <person name="Hugenholtz P."/>
            <person name="Woyke T."/>
            <person name="Wu D."/>
            <person name="Pukall R."/>
            <person name="Klenk H.-P."/>
            <person name="Eisen J.A."/>
        </authorList>
    </citation>
    <scope>NUCLEOTIDE SEQUENCE [LARGE SCALE GENOMIC DNA]</scope>
    <source>
        <strain evidence="3">DSM 17836 / JCM 10339 / NBRC 14399</strain>
    </source>
</reference>
<gene>
    <name evidence="2" type="ordered locus">Kfla_0337</name>
</gene>
<keyword evidence="3" id="KW-1185">Reference proteome</keyword>
<evidence type="ECO:0000256" key="1">
    <source>
        <dbReference type="SAM" id="SignalP"/>
    </source>
</evidence>
<dbReference type="Proteomes" id="UP000007967">
    <property type="component" value="Chromosome"/>
</dbReference>
<reference evidence="2 3" key="2">
    <citation type="journal article" date="2010" name="Stand. Genomic Sci.">
        <title>Complete genome sequence of Kribbella flavida type strain (IFO 14399).</title>
        <authorList>
            <person name="Pukall R."/>
            <person name="Lapidus A."/>
            <person name="Glavina Del Rio T."/>
            <person name="Copeland A."/>
            <person name="Tice H."/>
            <person name="Cheng J.-F."/>
            <person name="Lucas S."/>
            <person name="Chen F."/>
            <person name="Nolan M."/>
            <person name="LaButti K."/>
            <person name="Pati A."/>
            <person name="Ivanova N."/>
            <person name="Mavrommatis K."/>
            <person name="Mikhailova N."/>
            <person name="Pitluck S."/>
            <person name="Bruce D."/>
            <person name="Goodwin L."/>
            <person name="Land M."/>
            <person name="Hauser L."/>
            <person name="Chang Y.-J."/>
            <person name="Jeffries C.D."/>
            <person name="Chen A."/>
            <person name="Palaniappan K."/>
            <person name="Chain P."/>
            <person name="Rohde M."/>
            <person name="Goeker M."/>
            <person name="Bristow J."/>
            <person name="Eisen J.A."/>
            <person name="Markowitz V."/>
            <person name="Hugenholtz P."/>
            <person name="Kyrpides N.C."/>
            <person name="Klenk H.-P."/>
            <person name="Brettin T."/>
        </authorList>
    </citation>
    <scope>NUCLEOTIDE SEQUENCE [LARGE SCALE GENOMIC DNA]</scope>
    <source>
        <strain evidence="3">DSM 17836 / JCM 10339 / NBRC 14399</strain>
    </source>
</reference>
<keyword evidence="1" id="KW-0732">Signal</keyword>
<accession>D2PTE5</accession>
<dbReference type="RefSeq" id="WP_012918018.1">
    <property type="nucleotide sequence ID" value="NC_013729.1"/>
</dbReference>
<protein>
    <submittedName>
        <fullName evidence="2">Uncharacterized protein</fullName>
    </submittedName>
</protein>
<dbReference type="STRING" id="479435.Kfla_0337"/>
<evidence type="ECO:0000313" key="2">
    <source>
        <dbReference type="EMBL" id="ADB29461.1"/>
    </source>
</evidence>
<organism evidence="2 3">
    <name type="scientific">Kribbella flavida (strain DSM 17836 / JCM 10339 / NBRC 14399)</name>
    <dbReference type="NCBI Taxonomy" id="479435"/>
    <lineage>
        <taxon>Bacteria</taxon>
        <taxon>Bacillati</taxon>
        <taxon>Actinomycetota</taxon>
        <taxon>Actinomycetes</taxon>
        <taxon>Propionibacteriales</taxon>
        <taxon>Kribbellaceae</taxon>
        <taxon>Kribbella</taxon>
    </lineage>
</organism>